<dbReference type="PANTHER" id="PTHR42760">
    <property type="entry name" value="SHORT-CHAIN DEHYDROGENASES/REDUCTASES FAMILY MEMBER"/>
    <property type="match status" value="1"/>
</dbReference>
<evidence type="ECO:0000313" key="3">
    <source>
        <dbReference type="EMBL" id="HIR54854.1"/>
    </source>
</evidence>
<name>A0A9D1DL01_9FIRM</name>
<dbReference type="CDD" id="cd05233">
    <property type="entry name" value="SDR_c"/>
    <property type="match status" value="1"/>
</dbReference>
<reference evidence="3" key="1">
    <citation type="submission" date="2020-10" db="EMBL/GenBank/DDBJ databases">
        <authorList>
            <person name="Gilroy R."/>
        </authorList>
    </citation>
    <scope>NUCLEOTIDE SEQUENCE</scope>
    <source>
        <strain evidence="3">ChiGjej3B3-7149</strain>
    </source>
</reference>
<dbReference type="InterPro" id="IPR002347">
    <property type="entry name" value="SDR_fam"/>
</dbReference>
<protein>
    <submittedName>
        <fullName evidence="3">SDR family oxidoreductase</fullName>
    </submittedName>
</protein>
<dbReference type="PRINTS" id="PR00080">
    <property type="entry name" value="SDRFAMILY"/>
</dbReference>
<gene>
    <name evidence="3" type="ORF">IAD36_04545</name>
</gene>
<keyword evidence="2" id="KW-0560">Oxidoreductase</keyword>
<reference evidence="3" key="2">
    <citation type="journal article" date="2021" name="PeerJ">
        <title>Extensive microbial diversity within the chicken gut microbiome revealed by metagenomics and culture.</title>
        <authorList>
            <person name="Gilroy R."/>
            <person name="Ravi A."/>
            <person name="Getino M."/>
            <person name="Pursley I."/>
            <person name="Horton D.L."/>
            <person name="Alikhan N.F."/>
            <person name="Baker D."/>
            <person name="Gharbi K."/>
            <person name="Hall N."/>
            <person name="Watson M."/>
            <person name="Adriaenssens E.M."/>
            <person name="Foster-Nyarko E."/>
            <person name="Jarju S."/>
            <person name="Secka A."/>
            <person name="Antonio M."/>
            <person name="Oren A."/>
            <person name="Chaudhuri R.R."/>
            <person name="La Ragione R."/>
            <person name="Hildebrand F."/>
            <person name="Pallen M.J."/>
        </authorList>
    </citation>
    <scope>NUCLEOTIDE SEQUENCE</scope>
    <source>
        <strain evidence="3">ChiGjej3B3-7149</strain>
    </source>
</reference>
<dbReference type="AlphaFoldDB" id="A0A9D1DL01"/>
<accession>A0A9D1DL01</accession>
<comment type="caution">
    <text evidence="3">The sequence shown here is derived from an EMBL/GenBank/DDBJ whole genome shotgun (WGS) entry which is preliminary data.</text>
</comment>
<dbReference type="Pfam" id="PF13561">
    <property type="entry name" value="adh_short_C2"/>
    <property type="match status" value="1"/>
</dbReference>
<dbReference type="Gene3D" id="3.40.50.720">
    <property type="entry name" value="NAD(P)-binding Rossmann-like Domain"/>
    <property type="match status" value="1"/>
</dbReference>
<dbReference type="SUPFAM" id="SSF51735">
    <property type="entry name" value="NAD(P)-binding Rossmann-fold domains"/>
    <property type="match status" value="1"/>
</dbReference>
<comment type="similarity">
    <text evidence="1">Belongs to the short-chain dehydrogenases/reductases (SDR) family.</text>
</comment>
<evidence type="ECO:0000256" key="1">
    <source>
        <dbReference type="ARBA" id="ARBA00006484"/>
    </source>
</evidence>
<dbReference type="Proteomes" id="UP000824238">
    <property type="component" value="Unassembled WGS sequence"/>
</dbReference>
<dbReference type="PRINTS" id="PR00081">
    <property type="entry name" value="GDHRDH"/>
</dbReference>
<dbReference type="PANTHER" id="PTHR42760:SF115">
    <property type="entry name" value="3-OXOACYL-[ACYL-CARRIER-PROTEIN] REDUCTASE FABG"/>
    <property type="match status" value="1"/>
</dbReference>
<sequence>MPFITPPIESMKDAFSVKGYNVVVTGGYSGIGLGICTAYSQAGANVAILGRNIKKGQKTADELSVYGTKCIAVTCDVSDLNSVKAAKDAVFSEFDHIDVLVNCAGIACTTHFLEDEDLKEWYKVINTDLHGVANMTYVFAKPMVEYGKGGSIINISSIGGQRVSDALTHPNPPYYAAKAGLDNFMRFLAIEFGSYGIRVNNIAPGPFHSELDAQMDPVMYENATKNMPMHRFGETIELGAHCIYLSSPAGAQITGTVQVHDGGLMQVV</sequence>
<dbReference type="FunFam" id="3.40.50.720:FF:000173">
    <property type="entry name" value="3-oxoacyl-[acyl-carrier protein] reductase"/>
    <property type="match status" value="1"/>
</dbReference>
<dbReference type="GO" id="GO:0016616">
    <property type="term" value="F:oxidoreductase activity, acting on the CH-OH group of donors, NAD or NADP as acceptor"/>
    <property type="evidence" value="ECO:0007669"/>
    <property type="project" value="TreeGrafter"/>
</dbReference>
<proteinExistence type="inferred from homology"/>
<dbReference type="EMBL" id="DVHH01000115">
    <property type="protein sequence ID" value="HIR54854.1"/>
    <property type="molecule type" value="Genomic_DNA"/>
</dbReference>
<organism evidence="3 4">
    <name type="scientific">Candidatus Scatomorpha intestinigallinarum</name>
    <dbReference type="NCBI Taxonomy" id="2840923"/>
    <lineage>
        <taxon>Bacteria</taxon>
        <taxon>Bacillati</taxon>
        <taxon>Bacillota</taxon>
        <taxon>Clostridia</taxon>
        <taxon>Eubacteriales</taxon>
        <taxon>Candidatus Scatomorpha</taxon>
    </lineage>
</organism>
<evidence type="ECO:0000256" key="2">
    <source>
        <dbReference type="ARBA" id="ARBA00023002"/>
    </source>
</evidence>
<dbReference type="InterPro" id="IPR036291">
    <property type="entry name" value="NAD(P)-bd_dom_sf"/>
</dbReference>
<evidence type="ECO:0000313" key="4">
    <source>
        <dbReference type="Proteomes" id="UP000824238"/>
    </source>
</evidence>